<dbReference type="Gene3D" id="3.40.50.300">
    <property type="entry name" value="P-loop containing nucleotide triphosphate hydrolases"/>
    <property type="match status" value="1"/>
</dbReference>
<organism evidence="4 5">
    <name type="scientific">Salinimicrobium sediminis</name>
    <dbReference type="NCBI Taxonomy" id="1343891"/>
    <lineage>
        <taxon>Bacteria</taxon>
        <taxon>Pseudomonadati</taxon>
        <taxon>Bacteroidota</taxon>
        <taxon>Flavobacteriia</taxon>
        <taxon>Flavobacteriales</taxon>
        <taxon>Flavobacteriaceae</taxon>
        <taxon>Salinimicrobium</taxon>
    </lineage>
</organism>
<evidence type="ECO:0000256" key="1">
    <source>
        <dbReference type="ARBA" id="ARBA00005771"/>
    </source>
</evidence>
<keyword evidence="2 4" id="KW-0808">Transferase</keyword>
<reference evidence="5" key="1">
    <citation type="submission" date="2017-09" db="EMBL/GenBank/DDBJ databases">
        <authorList>
            <person name="Varghese N."/>
            <person name="Submissions S."/>
        </authorList>
    </citation>
    <scope>NUCLEOTIDE SEQUENCE [LARGE SCALE GENOMIC DNA]</scope>
    <source>
        <strain evidence="5">CGMCC 1.12641</strain>
    </source>
</reference>
<gene>
    <name evidence="4" type="ORF">SAMN06296241_1445</name>
</gene>
<evidence type="ECO:0000259" key="3">
    <source>
        <dbReference type="Pfam" id="PF00685"/>
    </source>
</evidence>
<proteinExistence type="inferred from homology"/>
<dbReference type="InterPro" id="IPR000863">
    <property type="entry name" value="Sulfotransferase_dom"/>
</dbReference>
<feature type="domain" description="Sulfotransferase" evidence="3">
    <location>
        <begin position="3"/>
        <end position="257"/>
    </location>
</feature>
<dbReference type="RefSeq" id="WP_097055606.1">
    <property type="nucleotide sequence ID" value="NZ_OCMF01000001.1"/>
</dbReference>
<dbReference type="InterPro" id="IPR027417">
    <property type="entry name" value="P-loop_NTPase"/>
</dbReference>
<sequence>MKILQIGYPKSGNFWLYRILQQLLETIGHNTKSFIQQHPVHSLAKTWELNFPNQADIDVIDITDLQTTYRISSIFKMPVENWETYLQKTNHVWTHSPVCKRTEGIFSLFDRKVYIIRDPRDVLLSASRYFCSDYMLKYFPQEETEPQAFLEKNFKELLQQWVWHVWDHLRLQKKSNIHICYFEGFLNDFQREFDLLLDYLQLELNFEERTKLEEAVSFSHLQKKNPKHLKKGSHGQWTEGLTAGQKEKAETITGPLLDYLGYGRENMEEKFNFRRSFSSEDAEKLKKEIIASQEILFS</sequence>
<dbReference type="Proteomes" id="UP000219193">
    <property type="component" value="Unassembled WGS sequence"/>
</dbReference>
<evidence type="ECO:0000313" key="5">
    <source>
        <dbReference type="Proteomes" id="UP000219193"/>
    </source>
</evidence>
<dbReference type="Pfam" id="PF00685">
    <property type="entry name" value="Sulfotransfer_1"/>
    <property type="match status" value="1"/>
</dbReference>
<dbReference type="GO" id="GO:0008146">
    <property type="term" value="F:sulfotransferase activity"/>
    <property type="evidence" value="ECO:0007669"/>
    <property type="project" value="InterPro"/>
</dbReference>
<comment type="similarity">
    <text evidence="1">Belongs to the sulfotransferase 1 family.</text>
</comment>
<dbReference type="SUPFAM" id="SSF52540">
    <property type="entry name" value="P-loop containing nucleoside triphosphate hydrolases"/>
    <property type="match status" value="1"/>
</dbReference>
<keyword evidence="5" id="KW-1185">Reference proteome</keyword>
<evidence type="ECO:0000313" key="4">
    <source>
        <dbReference type="EMBL" id="SOC79905.1"/>
    </source>
</evidence>
<accession>A0A285X3L2</accession>
<dbReference type="EMBL" id="OCMF01000001">
    <property type="protein sequence ID" value="SOC79905.1"/>
    <property type="molecule type" value="Genomic_DNA"/>
</dbReference>
<dbReference type="AlphaFoldDB" id="A0A285X3L2"/>
<protein>
    <submittedName>
        <fullName evidence="4">Aryl sulfotransferase</fullName>
    </submittedName>
</protein>
<dbReference type="OrthoDB" id="847754at2"/>
<evidence type="ECO:0000256" key="2">
    <source>
        <dbReference type="ARBA" id="ARBA00022679"/>
    </source>
</evidence>
<dbReference type="PANTHER" id="PTHR11783">
    <property type="entry name" value="SULFOTRANSFERASE SULT"/>
    <property type="match status" value="1"/>
</dbReference>
<name>A0A285X3L2_9FLAO</name>